<gene>
    <name evidence="4" type="ORF">IPF40_13420</name>
    <name evidence="5" type="ORF">IPI13_16295</name>
    <name evidence="6" type="ORF">IPP00_11835</name>
</gene>
<dbReference type="PANTHER" id="PTHR43649">
    <property type="entry name" value="ARABINOSE-BINDING PROTEIN-RELATED"/>
    <property type="match status" value="1"/>
</dbReference>
<name>A0A935ITC4_9MICO</name>
<dbReference type="EMBL" id="JADJIB010000010">
    <property type="protein sequence ID" value="MBK7274641.1"/>
    <property type="molecule type" value="Genomic_DNA"/>
</dbReference>
<evidence type="ECO:0000313" key="4">
    <source>
        <dbReference type="EMBL" id="MBK6301986.1"/>
    </source>
</evidence>
<feature type="signal peptide" evidence="3">
    <location>
        <begin position="1"/>
        <end position="25"/>
    </location>
</feature>
<dbReference type="Proteomes" id="UP000886632">
    <property type="component" value="Unassembled WGS sequence"/>
</dbReference>
<dbReference type="SUPFAM" id="SSF53850">
    <property type="entry name" value="Periplasmic binding protein-like II"/>
    <property type="match status" value="1"/>
</dbReference>
<dbReference type="Proteomes" id="UP000726105">
    <property type="component" value="Unassembled WGS sequence"/>
</dbReference>
<dbReference type="PANTHER" id="PTHR43649:SF29">
    <property type="entry name" value="OSMOPROTECTIVE COMPOUNDS-BINDING PROTEIN GGTB"/>
    <property type="match status" value="1"/>
</dbReference>
<feature type="chain" id="PRO_5038277310" evidence="3">
    <location>
        <begin position="26"/>
        <end position="442"/>
    </location>
</feature>
<evidence type="ECO:0000313" key="7">
    <source>
        <dbReference type="Proteomes" id="UP000718281"/>
    </source>
</evidence>
<evidence type="ECO:0000256" key="2">
    <source>
        <dbReference type="ARBA" id="ARBA00022448"/>
    </source>
</evidence>
<evidence type="ECO:0000313" key="8">
    <source>
        <dbReference type="Proteomes" id="UP000726105"/>
    </source>
</evidence>
<keyword evidence="3" id="KW-0732">Signal</keyword>
<dbReference type="PROSITE" id="PS51257">
    <property type="entry name" value="PROKAR_LIPOPROTEIN"/>
    <property type="match status" value="1"/>
</dbReference>
<reference evidence="7 8" key="1">
    <citation type="submission" date="2020-10" db="EMBL/GenBank/DDBJ databases">
        <title>Connecting structure to function with the recovery of over 1000 high-quality activated sludge metagenome-assembled genomes encoding full-length rRNA genes using long-read sequencing.</title>
        <authorList>
            <person name="Singleton C.M."/>
            <person name="Petriglieri F."/>
            <person name="Kristensen J.M."/>
            <person name="Kirkegaard R.H."/>
            <person name="Michaelsen T.Y."/>
            <person name="Andersen M.H."/>
            <person name="Karst S.M."/>
            <person name="Dueholm M.S."/>
            <person name="Nielsen P.H."/>
            <person name="Albertsen M."/>
        </authorList>
    </citation>
    <scope>NUCLEOTIDE SEQUENCE [LARGE SCALE GENOMIC DNA]</scope>
    <source>
        <strain evidence="4">AalE_18-Q3-R2-46_BAT3C.188</strain>
        <strain evidence="5">Ega_18-Q3-R5-49_MAXAC.001</strain>
        <strain evidence="6">Ribe_18-Q3-R11-54_MAXAC.001</strain>
    </source>
</reference>
<evidence type="ECO:0000256" key="1">
    <source>
        <dbReference type="ARBA" id="ARBA00008520"/>
    </source>
</evidence>
<comment type="caution">
    <text evidence="5">The sequence shown here is derived from an EMBL/GenBank/DDBJ whole genome shotgun (WGS) entry which is preliminary data.</text>
</comment>
<comment type="similarity">
    <text evidence="1">Belongs to the bacterial solute-binding protein 1 family.</text>
</comment>
<evidence type="ECO:0000256" key="3">
    <source>
        <dbReference type="SAM" id="SignalP"/>
    </source>
</evidence>
<dbReference type="Proteomes" id="UP000718281">
    <property type="component" value="Unassembled WGS sequence"/>
</dbReference>
<organism evidence="5 8">
    <name type="scientific">Candidatus Phosphoribacter hodrii</name>
    <dbReference type="NCBI Taxonomy" id="2953743"/>
    <lineage>
        <taxon>Bacteria</taxon>
        <taxon>Bacillati</taxon>
        <taxon>Actinomycetota</taxon>
        <taxon>Actinomycetes</taxon>
        <taxon>Micrococcales</taxon>
        <taxon>Dermatophilaceae</taxon>
        <taxon>Candidatus Phosphoribacter</taxon>
    </lineage>
</organism>
<dbReference type="InterPro" id="IPR050490">
    <property type="entry name" value="Bact_solute-bd_prot1"/>
</dbReference>
<accession>A0A935ITC4</accession>
<proteinExistence type="inferred from homology"/>
<protein>
    <submittedName>
        <fullName evidence="5">Extracellular solute-binding protein</fullName>
    </submittedName>
</protein>
<dbReference type="EMBL" id="JADKGK010000020">
    <property type="protein sequence ID" value="MBL0004641.1"/>
    <property type="molecule type" value="Genomic_DNA"/>
</dbReference>
<dbReference type="Gene3D" id="3.40.190.10">
    <property type="entry name" value="Periplasmic binding protein-like II"/>
    <property type="match status" value="2"/>
</dbReference>
<dbReference type="AlphaFoldDB" id="A0A935ITC4"/>
<dbReference type="EMBL" id="JADIXZ010000006">
    <property type="protein sequence ID" value="MBK6301986.1"/>
    <property type="molecule type" value="Genomic_DNA"/>
</dbReference>
<evidence type="ECO:0000313" key="6">
    <source>
        <dbReference type="EMBL" id="MBL0004641.1"/>
    </source>
</evidence>
<sequence length="442" mass="46309">MRRSTFAKAATGAAAIALLTSGCLGSSGTTTTAATGTAAGAGKATVEVMYGFGNEQETAFQKDLKAFADKSGFTIKFTKAGSWDTEIKTRVAGGNPPDVGLFPQPGVMCDLAKQGKVLAYDDATVTSAKATLVNGFVGAGTCTDGKVYGLPSAVSVKSLLWYDAPVFAAAGYKAPTTLAELDALTEKIKADGKTPWCIAAESGGATGWPITDWIEDLVLRFAGPENYDKWVAGTLKFNSPEIKPAWDYFQKIAFTEGNVRGGTKAIAATNFQTGGNVLFDTPPACHLFKQATFIAGKGGFPDTVLAKADTEIGVVAFPAKEAGNNPVLTGGDLATAFNNDANTLKLRNFIASKDNGVEVGKAGYFSPHKSFDVTLYPSKMLQKIASDVLYKSSAARFDGSDLMPAKVGAGTFWTEPIKWISGTQDLDVTLNNIDASWPKAAS</sequence>
<keyword evidence="2" id="KW-0813">Transport</keyword>
<evidence type="ECO:0000313" key="5">
    <source>
        <dbReference type="EMBL" id="MBK7274641.1"/>
    </source>
</evidence>